<evidence type="ECO:0000259" key="7">
    <source>
        <dbReference type="Pfam" id="PF20684"/>
    </source>
</evidence>
<comment type="caution">
    <text evidence="8">The sequence shown here is derived from an EMBL/GenBank/DDBJ whole genome shotgun (WGS) entry which is preliminary data.</text>
</comment>
<keyword evidence="2 6" id="KW-0812">Transmembrane</keyword>
<comment type="similarity">
    <text evidence="5">Belongs to the SAT4 family.</text>
</comment>
<evidence type="ECO:0000313" key="9">
    <source>
        <dbReference type="Proteomes" id="UP000807306"/>
    </source>
</evidence>
<comment type="subcellular location">
    <subcellularLocation>
        <location evidence="1">Membrane</location>
        <topology evidence="1">Multi-pass membrane protein</topology>
    </subcellularLocation>
</comment>
<name>A0A9P6JR35_9AGAR</name>
<dbReference type="PANTHER" id="PTHR33048">
    <property type="entry name" value="PTH11-LIKE INTEGRAL MEMBRANE PROTEIN (AFU_ORTHOLOGUE AFUA_5G11245)"/>
    <property type="match status" value="1"/>
</dbReference>
<dbReference type="GO" id="GO:0016020">
    <property type="term" value="C:membrane"/>
    <property type="evidence" value="ECO:0007669"/>
    <property type="project" value="UniProtKB-SubCell"/>
</dbReference>
<feature type="transmembrane region" description="Helical" evidence="6">
    <location>
        <begin position="237"/>
        <end position="260"/>
    </location>
</feature>
<dbReference type="OrthoDB" id="3229610at2759"/>
<dbReference type="Pfam" id="PF20684">
    <property type="entry name" value="Fung_rhodopsin"/>
    <property type="match status" value="1"/>
</dbReference>
<gene>
    <name evidence="8" type="ORF">CPB83DRAFT_850739</name>
</gene>
<dbReference type="InterPro" id="IPR052337">
    <property type="entry name" value="SAT4-like"/>
</dbReference>
<organism evidence="8 9">
    <name type="scientific">Crepidotus variabilis</name>
    <dbReference type="NCBI Taxonomy" id="179855"/>
    <lineage>
        <taxon>Eukaryota</taxon>
        <taxon>Fungi</taxon>
        <taxon>Dikarya</taxon>
        <taxon>Basidiomycota</taxon>
        <taxon>Agaricomycotina</taxon>
        <taxon>Agaricomycetes</taxon>
        <taxon>Agaricomycetidae</taxon>
        <taxon>Agaricales</taxon>
        <taxon>Agaricineae</taxon>
        <taxon>Crepidotaceae</taxon>
        <taxon>Crepidotus</taxon>
    </lineage>
</organism>
<evidence type="ECO:0000256" key="5">
    <source>
        <dbReference type="ARBA" id="ARBA00038359"/>
    </source>
</evidence>
<feature type="non-terminal residue" evidence="8">
    <location>
        <position position="333"/>
    </location>
</feature>
<dbReference type="Proteomes" id="UP000807306">
    <property type="component" value="Unassembled WGS sequence"/>
</dbReference>
<dbReference type="EMBL" id="MU157840">
    <property type="protein sequence ID" value="KAF9530342.1"/>
    <property type="molecule type" value="Genomic_DNA"/>
</dbReference>
<evidence type="ECO:0000256" key="3">
    <source>
        <dbReference type="ARBA" id="ARBA00022989"/>
    </source>
</evidence>
<feature type="transmembrane region" description="Helical" evidence="6">
    <location>
        <begin position="121"/>
        <end position="143"/>
    </location>
</feature>
<dbReference type="InterPro" id="IPR049326">
    <property type="entry name" value="Rhodopsin_dom_fungi"/>
</dbReference>
<sequence length="333" mass="36794">MKELGSLTLEQLSHEMTPWCAALVAPELLSLGLTAFRLCYRWSRRGLWWDDCFALLSSILAAPIFATTLAVLIAPNWTPSLQLGSAWLLRSLLPSAMWTTRISLALAIGRIMPPHHPIFRVCVGLSIIFGMAGIAFPVSYIIVCRRNNTWTHQPPYFCFPSHVHGVIAMTTDMICDICLALAPVRLFWHAKLRPGARISVLTGFGASVLTLMVTFAAELLHVLPYGWTLPGKLVRPIVMHIATIITILVCNSLVGMTFIYRLTRHGDEDVFSELSDSSRASTVEESRNVGRHHGIQPTFTRTIGMMPLVLTEISSVSLADEGVARSQFVASKV</sequence>
<feature type="transmembrane region" description="Helical" evidence="6">
    <location>
        <begin position="87"/>
        <end position="109"/>
    </location>
</feature>
<dbReference type="PANTHER" id="PTHR33048:SF158">
    <property type="entry name" value="MEMBRANE PROTEIN PTH11-LIKE, PUTATIVE-RELATED"/>
    <property type="match status" value="1"/>
</dbReference>
<evidence type="ECO:0000256" key="4">
    <source>
        <dbReference type="ARBA" id="ARBA00023136"/>
    </source>
</evidence>
<feature type="transmembrane region" description="Helical" evidence="6">
    <location>
        <begin position="198"/>
        <end position="217"/>
    </location>
</feature>
<keyword evidence="9" id="KW-1185">Reference proteome</keyword>
<evidence type="ECO:0000313" key="8">
    <source>
        <dbReference type="EMBL" id="KAF9530342.1"/>
    </source>
</evidence>
<feature type="transmembrane region" description="Helical" evidence="6">
    <location>
        <begin position="52"/>
        <end position="75"/>
    </location>
</feature>
<keyword evidence="3 6" id="KW-1133">Transmembrane helix</keyword>
<reference evidence="8" key="1">
    <citation type="submission" date="2020-11" db="EMBL/GenBank/DDBJ databases">
        <authorList>
            <consortium name="DOE Joint Genome Institute"/>
            <person name="Ahrendt S."/>
            <person name="Riley R."/>
            <person name="Andreopoulos W."/>
            <person name="Labutti K."/>
            <person name="Pangilinan J."/>
            <person name="Ruiz-Duenas F.J."/>
            <person name="Barrasa J.M."/>
            <person name="Sanchez-Garcia M."/>
            <person name="Camarero S."/>
            <person name="Miyauchi S."/>
            <person name="Serrano A."/>
            <person name="Linde D."/>
            <person name="Babiker R."/>
            <person name="Drula E."/>
            <person name="Ayuso-Fernandez I."/>
            <person name="Pacheco R."/>
            <person name="Padilla G."/>
            <person name="Ferreira P."/>
            <person name="Barriuso J."/>
            <person name="Kellner H."/>
            <person name="Castanera R."/>
            <person name="Alfaro M."/>
            <person name="Ramirez L."/>
            <person name="Pisabarro A.G."/>
            <person name="Kuo A."/>
            <person name="Tritt A."/>
            <person name="Lipzen A."/>
            <person name="He G."/>
            <person name="Yan M."/>
            <person name="Ng V."/>
            <person name="Cullen D."/>
            <person name="Martin F."/>
            <person name="Rosso M.-N."/>
            <person name="Henrissat B."/>
            <person name="Hibbett D."/>
            <person name="Martinez A.T."/>
            <person name="Grigoriev I.V."/>
        </authorList>
    </citation>
    <scope>NUCLEOTIDE SEQUENCE</scope>
    <source>
        <strain evidence="8">CBS 506.95</strain>
    </source>
</reference>
<evidence type="ECO:0000256" key="1">
    <source>
        <dbReference type="ARBA" id="ARBA00004141"/>
    </source>
</evidence>
<keyword evidence="4 6" id="KW-0472">Membrane</keyword>
<accession>A0A9P6JR35</accession>
<dbReference type="AlphaFoldDB" id="A0A9P6JR35"/>
<feature type="transmembrane region" description="Helical" evidence="6">
    <location>
        <begin position="163"/>
        <end position="186"/>
    </location>
</feature>
<protein>
    <recommendedName>
        <fullName evidence="7">Rhodopsin domain-containing protein</fullName>
    </recommendedName>
</protein>
<evidence type="ECO:0000256" key="2">
    <source>
        <dbReference type="ARBA" id="ARBA00022692"/>
    </source>
</evidence>
<feature type="domain" description="Rhodopsin" evidence="7">
    <location>
        <begin position="37"/>
        <end position="213"/>
    </location>
</feature>
<proteinExistence type="inferred from homology"/>
<feature type="transmembrane region" description="Helical" evidence="6">
    <location>
        <begin position="16"/>
        <end position="40"/>
    </location>
</feature>
<evidence type="ECO:0000256" key="6">
    <source>
        <dbReference type="SAM" id="Phobius"/>
    </source>
</evidence>